<evidence type="ECO:0000256" key="5">
    <source>
        <dbReference type="SAM" id="SignalP"/>
    </source>
</evidence>
<dbReference type="GeneTree" id="ENSGT00960000193180"/>
<feature type="signal peptide" evidence="5">
    <location>
        <begin position="1"/>
        <end position="18"/>
    </location>
</feature>
<keyword evidence="3" id="KW-0393">Immunoglobulin domain</keyword>
<feature type="chain" id="PRO_5043826219" evidence="5">
    <location>
        <begin position="19"/>
        <end position="366"/>
    </location>
</feature>
<evidence type="ECO:0000313" key="6">
    <source>
        <dbReference type="Ensembl" id="ENSCPBP00000016846.1"/>
    </source>
</evidence>
<keyword evidence="2" id="KW-0472">Membrane</keyword>
<evidence type="ECO:0000256" key="3">
    <source>
        <dbReference type="ARBA" id="ARBA00023319"/>
    </source>
</evidence>
<dbReference type="InterPro" id="IPR050504">
    <property type="entry name" value="IgSF_BTN/MOG"/>
</dbReference>
<reference evidence="6" key="2">
    <citation type="submission" date="2025-09" db="UniProtKB">
        <authorList>
            <consortium name="Ensembl"/>
        </authorList>
    </citation>
    <scope>IDENTIFICATION</scope>
</reference>
<dbReference type="InterPro" id="IPR007110">
    <property type="entry name" value="Ig-like_dom"/>
</dbReference>
<evidence type="ECO:0000256" key="4">
    <source>
        <dbReference type="SAM" id="MobiDB-lite"/>
    </source>
</evidence>
<sequence length="366" mass="39271">MSRTVALLLFTQLSSRWGLRTDELPVQLPATSEAVLGGTALLNCTYPPAADLILYWTRLGPDSERNVYTYNRGEHLASHDDRAYQGRTTVPAGQPGRGDGALRLHNVTLADEGRYRCRVKSNRGMGVAETELRLIGLYHLSWLQPQLCSPSLQNVTLTCLAEGGYPLATVTIHDSTGRDYGAGTRAAKDPQGLYSAAHTADVPCSPTASYTCIVNTTLHQQNLTGTLGLEEPQPAWKGWAGVGVGIGMGVAVVVLGSGALWVSACPTPDSLPRHSGGPTRSPWHCLSFLQAGHQRRKGQRHQGPSPPREVDPAREEALLEDTGPTCTRRGDLPDILQEPPPTSKHLTPHPSVTEPCPTPRPGPSSA</sequence>
<dbReference type="GO" id="GO:0001817">
    <property type="term" value="P:regulation of cytokine production"/>
    <property type="evidence" value="ECO:0007669"/>
    <property type="project" value="TreeGrafter"/>
</dbReference>
<dbReference type="PROSITE" id="PS50835">
    <property type="entry name" value="IG_LIKE"/>
    <property type="match status" value="1"/>
</dbReference>
<dbReference type="Pfam" id="PF07686">
    <property type="entry name" value="V-set"/>
    <property type="match status" value="1"/>
</dbReference>
<dbReference type="GO" id="GO:0050852">
    <property type="term" value="P:T cell receptor signaling pathway"/>
    <property type="evidence" value="ECO:0007669"/>
    <property type="project" value="TreeGrafter"/>
</dbReference>
<dbReference type="Proteomes" id="UP000694380">
    <property type="component" value="Unplaced"/>
</dbReference>
<dbReference type="InterPro" id="IPR013106">
    <property type="entry name" value="Ig_V-set"/>
</dbReference>
<dbReference type="SUPFAM" id="SSF48726">
    <property type="entry name" value="Immunoglobulin"/>
    <property type="match status" value="2"/>
</dbReference>
<comment type="subcellular location">
    <subcellularLocation>
        <location evidence="1">Membrane</location>
    </subcellularLocation>
</comment>
<evidence type="ECO:0000256" key="1">
    <source>
        <dbReference type="ARBA" id="ARBA00004370"/>
    </source>
</evidence>
<feature type="region of interest" description="Disordered" evidence="4">
    <location>
        <begin position="292"/>
        <end position="366"/>
    </location>
</feature>
<dbReference type="GO" id="GO:0009897">
    <property type="term" value="C:external side of plasma membrane"/>
    <property type="evidence" value="ECO:0007669"/>
    <property type="project" value="TreeGrafter"/>
</dbReference>
<dbReference type="OrthoDB" id="9427027at2759"/>
<evidence type="ECO:0000313" key="7">
    <source>
        <dbReference type="Proteomes" id="UP000694380"/>
    </source>
</evidence>
<name>A0A8C3HE92_CHRPI</name>
<reference evidence="6" key="1">
    <citation type="submission" date="2025-08" db="UniProtKB">
        <authorList>
            <consortium name="Ensembl"/>
        </authorList>
    </citation>
    <scope>IDENTIFICATION</scope>
</reference>
<dbReference type="InterPro" id="IPR003599">
    <property type="entry name" value="Ig_sub"/>
</dbReference>
<keyword evidence="5" id="KW-0732">Signal</keyword>
<feature type="compositionally biased region" description="Pro residues" evidence="4">
    <location>
        <begin position="356"/>
        <end position="366"/>
    </location>
</feature>
<dbReference type="SMART" id="SM00406">
    <property type="entry name" value="IGv"/>
    <property type="match status" value="1"/>
</dbReference>
<dbReference type="SMART" id="SM00409">
    <property type="entry name" value="IG"/>
    <property type="match status" value="1"/>
</dbReference>
<accession>A0A8C3HE92</accession>
<keyword evidence="7" id="KW-1185">Reference proteome</keyword>
<dbReference type="Gene3D" id="2.60.40.10">
    <property type="entry name" value="Immunoglobulins"/>
    <property type="match status" value="2"/>
</dbReference>
<feature type="compositionally biased region" description="Basic and acidic residues" evidence="4">
    <location>
        <begin position="308"/>
        <end position="317"/>
    </location>
</feature>
<gene>
    <name evidence="6" type="primary">LOC103306963</name>
</gene>
<proteinExistence type="predicted"/>
<dbReference type="InterPro" id="IPR013783">
    <property type="entry name" value="Ig-like_fold"/>
</dbReference>
<dbReference type="PANTHER" id="PTHR24100">
    <property type="entry name" value="BUTYROPHILIN"/>
    <property type="match status" value="1"/>
</dbReference>
<dbReference type="InterPro" id="IPR036179">
    <property type="entry name" value="Ig-like_dom_sf"/>
</dbReference>
<dbReference type="Ensembl" id="ENSCPBT00000019917.1">
    <property type="protein sequence ID" value="ENSCPBP00000016846.1"/>
    <property type="gene ID" value="ENSCPBG00000012390.1"/>
</dbReference>
<dbReference type="GO" id="GO:0005102">
    <property type="term" value="F:signaling receptor binding"/>
    <property type="evidence" value="ECO:0007669"/>
    <property type="project" value="TreeGrafter"/>
</dbReference>
<organism evidence="6 7">
    <name type="scientific">Chrysemys picta bellii</name>
    <name type="common">Western painted turtle</name>
    <name type="synonym">Emys bellii</name>
    <dbReference type="NCBI Taxonomy" id="8478"/>
    <lineage>
        <taxon>Eukaryota</taxon>
        <taxon>Metazoa</taxon>
        <taxon>Chordata</taxon>
        <taxon>Craniata</taxon>
        <taxon>Vertebrata</taxon>
        <taxon>Euteleostomi</taxon>
        <taxon>Archelosauria</taxon>
        <taxon>Testudinata</taxon>
        <taxon>Testudines</taxon>
        <taxon>Cryptodira</taxon>
        <taxon>Durocryptodira</taxon>
        <taxon>Testudinoidea</taxon>
        <taxon>Emydidae</taxon>
        <taxon>Chrysemys</taxon>
    </lineage>
</organism>
<protein>
    <submittedName>
        <fullName evidence="6">Uncharacterized protein</fullName>
    </submittedName>
</protein>
<dbReference type="AlphaFoldDB" id="A0A8C3HE92"/>
<evidence type="ECO:0000256" key="2">
    <source>
        <dbReference type="ARBA" id="ARBA00023136"/>
    </source>
</evidence>